<dbReference type="InterPro" id="IPR007197">
    <property type="entry name" value="rSAM"/>
</dbReference>
<dbReference type="PANTHER" id="PTHR43409">
    <property type="entry name" value="ANAEROBIC MAGNESIUM-PROTOPORPHYRIN IX MONOMETHYL ESTER CYCLASE-RELATED"/>
    <property type="match status" value="1"/>
</dbReference>
<dbReference type="SMART" id="SM00729">
    <property type="entry name" value="Elp3"/>
    <property type="match status" value="1"/>
</dbReference>
<gene>
    <name evidence="8" type="ORF">ET418_00635</name>
</gene>
<keyword evidence="9" id="KW-1185">Reference proteome</keyword>
<evidence type="ECO:0000256" key="4">
    <source>
        <dbReference type="ARBA" id="ARBA00023004"/>
    </source>
</evidence>
<sequence>MKVIFIHPHGSNFMPGVQDITTIFNIMPPLGIMSIAAWLERHNIEVEIIDCYATPLGVDDLADEVIRRRPDAVGFSTTTSAFREGYRIASAIKERDARIVTVFGGAHPCTMGAPLLDDFPAIDYLVIGEGEQTMLELAQAGFKGVESLPGIAFRRDGKGVFTSQRELIANLDDLPFPAYHLLPGFPERYTLPLFSFPTAPNTSIISSRGCPYACSYCDRSVFSRGFRFNSPEYIVEHVAMLNRDYGIRHVFFYDDLFTFDRKRVAEFCDLKAKRGLKVTYNCIARLEHVDEELLALLKRSGCWQVNFGIESGDPEVLKKHRKFYGLDEVGKKLQMVKKAGMRVKGLFMIGLPGEDEAAIRRTIDYALSLPLEEINVTKFTPFPGAPIYKTIREQGEFDENWELMNCMNFVFVPTGMTKEQLERLYNEFIRRFYHRTRIHWGYTKMLWKSPHSILVFLRHLPEILAFERKQKW</sequence>
<dbReference type="SFLD" id="SFLDS00029">
    <property type="entry name" value="Radical_SAM"/>
    <property type="match status" value="1"/>
</dbReference>
<dbReference type="GO" id="GO:0046872">
    <property type="term" value="F:metal ion binding"/>
    <property type="evidence" value="ECO:0007669"/>
    <property type="project" value="UniProtKB-KW"/>
</dbReference>
<organism evidence="8 9">
    <name type="scientific">Oryzomonas rubra</name>
    <dbReference type="NCBI Taxonomy" id="2509454"/>
    <lineage>
        <taxon>Bacteria</taxon>
        <taxon>Pseudomonadati</taxon>
        <taxon>Thermodesulfobacteriota</taxon>
        <taxon>Desulfuromonadia</taxon>
        <taxon>Geobacterales</taxon>
        <taxon>Geobacteraceae</taxon>
        <taxon>Oryzomonas</taxon>
    </lineage>
</organism>
<dbReference type="CDD" id="cd01335">
    <property type="entry name" value="Radical_SAM"/>
    <property type="match status" value="1"/>
</dbReference>
<evidence type="ECO:0000256" key="2">
    <source>
        <dbReference type="ARBA" id="ARBA00022691"/>
    </source>
</evidence>
<accession>A0A5A9XSI6</accession>
<dbReference type="Gene3D" id="3.80.30.20">
    <property type="entry name" value="tm_1862 like domain"/>
    <property type="match status" value="1"/>
</dbReference>
<dbReference type="SUPFAM" id="SSF102114">
    <property type="entry name" value="Radical SAM enzymes"/>
    <property type="match status" value="1"/>
</dbReference>
<dbReference type="InterPro" id="IPR006638">
    <property type="entry name" value="Elp3/MiaA/NifB-like_rSAM"/>
</dbReference>
<feature type="domain" description="B12-binding" evidence="6">
    <location>
        <begin position="15"/>
        <end position="148"/>
    </location>
</feature>
<dbReference type="InterPro" id="IPR058240">
    <property type="entry name" value="rSAM_sf"/>
</dbReference>
<name>A0A5A9XSI6_9BACT</name>
<dbReference type="SFLD" id="SFLDG01123">
    <property type="entry name" value="methyltransferase_(Class_B)"/>
    <property type="match status" value="1"/>
</dbReference>
<evidence type="ECO:0000256" key="5">
    <source>
        <dbReference type="ARBA" id="ARBA00023014"/>
    </source>
</evidence>
<dbReference type="InterPro" id="IPR051198">
    <property type="entry name" value="BchE-like"/>
</dbReference>
<dbReference type="GO" id="GO:0003824">
    <property type="term" value="F:catalytic activity"/>
    <property type="evidence" value="ECO:0007669"/>
    <property type="project" value="InterPro"/>
</dbReference>
<dbReference type="Proteomes" id="UP000324298">
    <property type="component" value="Unassembled WGS sequence"/>
</dbReference>
<dbReference type="GO" id="GO:0031419">
    <property type="term" value="F:cobalamin binding"/>
    <property type="evidence" value="ECO:0007669"/>
    <property type="project" value="InterPro"/>
</dbReference>
<evidence type="ECO:0000313" key="9">
    <source>
        <dbReference type="Proteomes" id="UP000324298"/>
    </source>
</evidence>
<dbReference type="Pfam" id="PF04055">
    <property type="entry name" value="Radical_SAM"/>
    <property type="match status" value="1"/>
</dbReference>
<dbReference type="EMBL" id="SRSD01000001">
    <property type="protein sequence ID" value="KAA0895059.1"/>
    <property type="molecule type" value="Genomic_DNA"/>
</dbReference>
<protein>
    <submittedName>
        <fullName evidence="8">Radical SAM protein</fullName>
    </submittedName>
</protein>
<reference evidence="8 9" key="1">
    <citation type="submission" date="2019-04" db="EMBL/GenBank/DDBJ databases">
        <title>Geobacter ruber sp. nov., ferric-reducing bacteria isolated from paddy soil.</title>
        <authorList>
            <person name="Xu Z."/>
            <person name="Masuda Y."/>
            <person name="Itoh H."/>
            <person name="Senoo K."/>
        </authorList>
    </citation>
    <scope>NUCLEOTIDE SEQUENCE [LARGE SCALE GENOMIC DNA]</scope>
    <source>
        <strain evidence="8 9">Red88</strain>
    </source>
</reference>
<dbReference type="Gene3D" id="3.40.50.280">
    <property type="entry name" value="Cobalamin-binding domain"/>
    <property type="match status" value="1"/>
</dbReference>
<comment type="cofactor">
    <cofactor evidence="1">
        <name>[4Fe-4S] cluster</name>
        <dbReference type="ChEBI" id="CHEBI:49883"/>
    </cofactor>
</comment>
<dbReference type="PROSITE" id="PS51332">
    <property type="entry name" value="B12_BINDING"/>
    <property type="match status" value="1"/>
</dbReference>
<evidence type="ECO:0000259" key="6">
    <source>
        <dbReference type="PROSITE" id="PS51332"/>
    </source>
</evidence>
<dbReference type="PANTHER" id="PTHR43409:SF16">
    <property type="entry name" value="SLR0320 PROTEIN"/>
    <property type="match status" value="1"/>
</dbReference>
<dbReference type="GO" id="GO:0051539">
    <property type="term" value="F:4 iron, 4 sulfur cluster binding"/>
    <property type="evidence" value="ECO:0007669"/>
    <property type="project" value="UniProtKB-KW"/>
</dbReference>
<dbReference type="InterPro" id="IPR036724">
    <property type="entry name" value="Cobalamin-bd_sf"/>
</dbReference>
<dbReference type="OrthoDB" id="9762608at2"/>
<dbReference type="InterPro" id="IPR023404">
    <property type="entry name" value="rSAM_horseshoe"/>
</dbReference>
<dbReference type="SUPFAM" id="SSF52242">
    <property type="entry name" value="Cobalamin (vitamin B12)-binding domain"/>
    <property type="match status" value="1"/>
</dbReference>
<keyword evidence="2" id="KW-0949">S-adenosyl-L-methionine</keyword>
<evidence type="ECO:0000256" key="1">
    <source>
        <dbReference type="ARBA" id="ARBA00001966"/>
    </source>
</evidence>
<dbReference type="CDD" id="cd02068">
    <property type="entry name" value="radical_SAM_B12_BD"/>
    <property type="match status" value="1"/>
</dbReference>
<dbReference type="GO" id="GO:0005829">
    <property type="term" value="C:cytosol"/>
    <property type="evidence" value="ECO:0007669"/>
    <property type="project" value="TreeGrafter"/>
</dbReference>
<keyword evidence="5" id="KW-0411">Iron-sulfur</keyword>
<evidence type="ECO:0000259" key="7">
    <source>
        <dbReference type="PROSITE" id="PS51918"/>
    </source>
</evidence>
<dbReference type="Pfam" id="PF02310">
    <property type="entry name" value="B12-binding"/>
    <property type="match status" value="1"/>
</dbReference>
<keyword evidence="4" id="KW-0408">Iron</keyword>
<evidence type="ECO:0000313" key="8">
    <source>
        <dbReference type="EMBL" id="KAA0895059.1"/>
    </source>
</evidence>
<dbReference type="SFLD" id="SFLDG01082">
    <property type="entry name" value="B12-binding_domain_containing"/>
    <property type="match status" value="1"/>
</dbReference>
<dbReference type="AlphaFoldDB" id="A0A5A9XSI6"/>
<dbReference type="InterPro" id="IPR034466">
    <property type="entry name" value="Methyltransferase_Class_B"/>
</dbReference>
<dbReference type="PROSITE" id="PS51918">
    <property type="entry name" value="RADICAL_SAM"/>
    <property type="match status" value="1"/>
</dbReference>
<dbReference type="InterPro" id="IPR006158">
    <property type="entry name" value="Cobalamin-bd"/>
</dbReference>
<comment type="caution">
    <text evidence="8">The sequence shown here is derived from an EMBL/GenBank/DDBJ whole genome shotgun (WGS) entry which is preliminary data.</text>
</comment>
<feature type="domain" description="Radical SAM core" evidence="7">
    <location>
        <begin position="196"/>
        <end position="413"/>
    </location>
</feature>
<dbReference type="RefSeq" id="WP_149305643.1">
    <property type="nucleotide sequence ID" value="NZ_SRSD01000001.1"/>
</dbReference>
<proteinExistence type="predicted"/>
<evidence type="ECO:0000256" key="3">
    <source>
        <dbReference type="ARBA" id="ARBA00022723"/>
    </source>
</evidence>
<keyword evidence="3" id="KW-0479">Metal-binding</keyword>